<name>A0A2B6PX01_9BACI</name>
<dbReference type="PANTHER" id="PTHR43599">
    <property type="entry name" value="MULTIFUNCTIONAL PROTEIN ADE2"/>
    <property type="match status" value="1"/>
</dbReference>
<dbReference type="PANTHER" id="PTHR43599:SF3">
    <property type="entry name" value="SI:DKEY-6E2.2"/>
    <property type="match status" value="1"/>
</dbReference>
<dbReference type="UniPathway" id="UPA00074">
    <property type="reaction ID" value="UER00131"/>
</dbReference>
<comment type="similarity">
    <text evidence="7">Belongs to the SAICAR synthetase family.</text>
</comment>
<keyword evidence="3 7" id="KW-0547">Nucleotide-binding</keyword>
<dbReference type="RefSeq" id="WP_098072195.1">
    <property type="nucleotide sequence ID" value="NZ_JBALMW010000554.1"/>
</dbReference>
<organism evidence="9 10">
    <name type="scientific">Bacillus toyonensis</name>
    <dbReference type="NCBI Taxonomy" id="155322"/>
    <lineage>
        <taxon>Bacteria</taxon>
        <taxon>Bacillati</taxon>
        <taxon>Bacillota</taxon>
        <taxon>Bacilli</taxon>
        <taxon>Bacillales</taxon>
        <taxon>Bacillaceae</taxon>
        <taxon>Bacillus</taxon>
        <taxon>Bacillus cereus group</taxon>
    </lineage>
</organism>
<protein>
    <recommendedName>
        <fullName evidence="7">Phosphoribosylaminoimidazole-succinocarboxamide synthase</fullName>
        <ecNumber evidence="7">6.3.2.6</ecNumber>
    </recommendedName>
    <alternativeName>
        <fullName evidence="7">SAICAR synthetase</fullName>
    </alternativeName>
</protein>
<comment type="catalytic activity">
    <reaction evidence="6 7">
        <text>5-amino-1-(5-phospho-D-ribosyl)imidazole-4-carboxylate + L-aspartate + ATP = (2S)-2-[5-amino-1-(5-phospho-beta-D-ribosyl)imidazole-4-carboxamido]succinate + ADP + phosphate + 2 H(+)</text>
        <dbReference type="Rhea" id="RHEA:22628"/>
        <dbReference type="ChEBI" id="CHEBI:15378"/>
        <dbReference type="ChEBI" id="CHEBI:29991"/>
        <dbReference type="ChEBI" id="CHEBI:30616"/>
        <dbReference type="ChEBI" id="CHEBI:43474"/>
        <dbReference type="ChEBI" id="CHEBI:58443"/>
        <dbReference type="ChEBI" id="CHEBI:77657"/>
        <dbReference type="ChEBI" id="CHEBI:456216"/>
        <dbReference type="EC" id="6.3.2.6"/>
    </reaction>
</comment>
<dbReference type="InterPro" id="IPR050089">
    <property type="entry name" value="SAICAR_synthetase"/>
</dbReference>
<dbReference type="AlphaFoldDB" id="A0A2B6PX01"/>
<dbReference type="Gene3D" id="3.30.470.20">
    <property type="entry name" value="ATP-grasp fold, B domain"/>
    <property type="match status" value="1"/>
</dbReference>
<evidence type="ECO:0000256" key="2">
    <source>
        <dbReference type="ARBA" id="ARBA00022598"/>
    </source>
</evidence>
<comment type="caution">
    <text evidence="9">The sequence shown here is derived from an EMBL/GenBank/DDBJ whole genome shotgun (WGS) entry which is preliminary data.</text>
</comment>
<dbReference type="EMBL" id="NVOI01000139">
    <property type="protein sequence ID" value="PGG81808.1"/>
    <property type="molecule type" value="Genomic_DNA"/>
</dbReference>
<dbReference type="GO" id="GO:0006189">
    <property type="term" value="P:'de novo' IMP biosynthetic process"/>
    <property type="evidence" value="ECO:0007669"/>
    <property type="project" value="UniProtKB-UniRule"/>
</dbReference>
<sequence>MTKNGLLYTCGKSKSMYYGEENDSIIMHFLDSVSSYTQNKNARIIGTGILRCEFSSHIFELLHKKGIPNHYISNIGMGRMKVNKLDMIKLEIIPRNIAAGSIVRNYPIQYGQVFNQPILKLDLKYSNDPMMNSDYIVAMGIATKREIEVIREIAFELNAILKDFLLNRGVKLVDFKFEMGRNTAGDLVIGDEISPDGMRLWDIETNQSLDKDVFRYNKGDLVHAYEEILKRIMPVESMK</sequence>
<accession>A0A2B6PX01</accession>
<evidence type="ECO:0000256" key="6">
    <source>
        <dbReference type="ARBA" id="ARBA00048475"/>
    </source>
</evidence>
<evidence type="ECO:0000259" key="8">
    <source>
        <dbReference type="Pfam" id="PF01259"/>
    </source>
</evidence>
<proteinExistence type="inferred from homology"/>
<dbReference type="SUPFAM" id="SSF56104">
    <property type="entry name" value="SAICAR synthase-like"/>
    <property type="match status" value="1"/>
</dbReference>
<dbReference type="GO" id="GO:0004639">
    <property type="term" value="F:phosphoribosylaminoimidazolesuccinocarboxamide synthase activity"/>
    <property type="evidence" value="ECO:0007669"/>
    <property type="project" value="UniProtKB-UniRule"/>
</dbReference>
<evidence type="ECO:0000313" key="9">
    <source>
        <dbReference type="EMBL" id="PGG81808.1"/>
    </source>
</evidence>
<dbReference type="HAMAP" id="MF_00137">
    <property type="entry name" value="SAICAR_synth"/>
    <property type="match status" value="1"/>
</dbReference>
<feature type="domain" description="SAICAR synthetase/ADE2 N-terminal" evidence="8">
    <location>
        <begin position="10"/>
        <end position="231"/>
    </location>
</feature>
<comment type="pathway">
    <text evidence="1 7">Purine metabolism; IMP biosynthesis via de novo pathway; 5-amino-1-(5-phospho-D-ribosyl)imidazole-4-carboxamide from 5-amino-1-(5-phospho-D-ribosyl)imidazole-4-carboxylate: step 1/2.</text>
</comment>
<dbReference type="Proteomes" id="UP000225320">
    <property type="component" value="Unassembled WGS sequence"/>
</dbReference>
<gene>
    <name evidence="7" type="primary">purC</name>
    <name evidence="9" type="ORF">CON73_28550</name>
</gene>
<dbReference type="Gene3D" id="3.30.200.20">
    <property type="entry name" value="Phosphorylase Kinase, domain 1"/>
    <property type="match status" value="1"/>
</dbReference>
<dbReference type="GO" id="GO:0005524">
    <property type="term" value="F:ATP binding"/>
    <property type="evidence" value="ECO:0007669"/>
    <property type="project" value="UniProtKB-KW"/>
</dbReference>
<keyword evidence="4 7" id="KW-0658">Purine biosynthesis</keyword>
<evidence type="ECO:0000256" key="3">
    <source>
        <dbReference type="ARBA" id="ARBA00022741"/>
    </source>
</evidence>
<evidence type="ECO:0000256" key="4">
    <source>
        <dbReference type="ARBA" id="ARBA00022755"/>
    </source>
</evidence>
<keyword evidence="5 7" id="KW-0067">ATP-binding</keyword>
<dbReference type="Pfam" id="PF01259">
    <property type="entry name" value="SAICAR_synt"/>
    <property type="match status" value="1"/>
</dbReference>
<dbReference type="InterPro" id="IPR028923">
    <property type="entry name" value="SAICAR_synt/ADE2_N"/>
</dbReference>
<dbReference type="EC" id="6.3.2.6" evidence="7"/>
<evidence type="ECO:0000313" key="10">
    <source>
        <dbReference type="Proteomes" id="UP000225320"/>
    </source>
</evidence>
<keyword evidence="2 7" id="KW-0436">Ligase</keyword>
<evidence type="ECO:0000256" key="5">
    <source>
        <dbReference type="ARBA" id="ARBA00022840"/>
    </source>
</evidence>
<reference evidence="9 10" key="1">
    <citation type="submission" date="2017-09" db="EMBL/GenBank/DDBJ databases">
        <title>Large-scale bioinformatics analysis of Bacillus genomes uncovers conserved roles of natural products in bacterial physiology.</title>
        <authorList>
            <consortium name="Agbiome Team Llc"/>
            <person name="Bleich R.M."/>
            <person name="Grubbs K.J."/>
            <person name="Santa Maria K.C."/>
            <person name="Allen S.E."/>
            <person name="Farag S."/>
            <person name="Shank E.A."/>
            <person name="Bowers A."/>
        </authorList>
    </citation>
    <scope>NUCLEOTIDE SEQUENCE [LARGE SCALE GENOMIC DNA]</scope>
    <source>
        <strain evidence="9 10">AFS094862</strain>
    </source>
</reference>
<evidence type="ECO:0000256" key="7">
    <source>
        <dbReference type="HAMAP-Rule" id="MF_00137"/>
    </source>
</evidence>
<evidence type="ECO:0000256" key="1">
    <source>
        <dbReference type="ARBA" id="ARBA00004672"/>
    </source>
</evidence>